<organism evidence="2 3">
    <name type="scientific">Parapedobacter indicus</name>
    <dbReference type="NCBI Taxonomy" id="1477437"/>
    <lineage>
        <taxon>Bacteria</taxon>
        <taxon>Pseudomonadati</taxon>
        <taxon>Bacteroidota</taxon>
        <taxon>Sphingobacteriia</taxon>
        <taxon>Sphingobacteriales</taxon>
        <taxon>Sphingobacteriaceae</taxon>
        <taxon>Parapedobacter</taxon>
    </lineage>
</organism>
<proteinExistence type="predicted"/>
<name>A0A1I3GJN5_9SPHI</name>
<evidence type="ECO:0000313" key="2">
    <source>
        <dbReference type="EMBL" id="SFI23667.1"/>
    </source>
</evidence>
<dbReference type="AlphaFoldDB" id="A0A1I3GJN5"/>
<dbReference type="OrthoDB" id="9799173at2"/>
<reference evidence="2 3" key="1">
    <citation type="submission" date="2016-10" db="EMBL/GenBank/DDBJ databases">
        <authorList>
            <person name="de Groot N.N."/>
        </authorList>
    </citation>
    <scope>NUCLEOTIDE SEQUENCE [LARGE SCALE GENOMIC DNA]</scope>
    <source>
        <strain evidence="2 3">RK1</strain>
    </source>
</reference>
<dbReference type="Proteomes" id="UP000198670">
    <property type="component" value="Unassembled WGS sequence"/>
</dbReference>
<dbReference type="Pfam" id="PF13274">
    <property type="entry name" value="SocA_Panacea"/>
    <property type="match status" value="1"/>
</dbReference>
<keyword evidence="3" id="KW-1185">Reference proteome</keyword>
<protein>
    <recommendedName>
        <fullName evidence="1">Antitoxin SocA-like Panacea domain-containing protein</fullName>
    </recommendedName>
</protein>
<dbReference type="InterPro" id="IPR025272">
    <property type="entry name" value="SocA_Panacea"/>
</dbReference>
<dbReference type="EMBL" id="FOQO01000003">
    <property type="protein sequence ID" value="SFI23667.1"/>
    <property type="molecule type" value="Genomic_DNA"/>
</dbReference>
<gene>
    <name evidence="2" type="ORF">SAMN05444682_1034</name>
</gene>
<evidence type="ECO:0000313" key="3">
    <source>
        <dbReference type="Proteomes" id="UP000198670"/>
    </source>
</evidence>
<accession>A0A1I3GJN5</accession>
<feature type="domain" description="Antitoxin SocA-like Panacea" evidence="1">
    <location>
        <begin position="31"/>
        <end position="117"/>
    </location>
</feature>
<sequence>MNNMYAKHKVENAILYLAERIQRLSMSKATKLLYLADEHAVRKTGAPILWLSYRVDVNGPLTVETFPTQLLRSPIKAFIDDEFSDCEINILQDIVDHYGRYTDKELVEILSREDTLWNRTKKTPGALIDFTQLLDTDYKKAAFEMAYEFQISRISLGDEEK</sequence>
<evidence type="ECO:0000259" key="1">
    <source>
        <dbReference type="Pfam" id="PF13274"/>
    </source>
</evidence>